<name>F7YVF9_9THEM</name>
<dbReference type="RefSeq" id="WP_013931688.1">
    <property type="nucleotide sequence ID" value="NC_015707.1"/>
</dbReference>
<reference evidence="1 2" key="1">
    <citation type="submission" date="2010-11" db="EMBL/GenBank/DDBJ databases">
        <title>The complete genome of Thermotoga thermarum DSM 5069.</title>
        <authorList>
            <consortium name="US DOE Joint Genome Institute (JGI-PGF)"/>
            <person name="Lucas S."/>
            <person name="Copeland A."/>
            <person name="Lapidus A."/>
            <person name="Bruce D."/>
            <person name="Goodwin L."/>
            <person name="Pitluck S."/>
            <person name="Kyrpides N."/>
            <person name="Mavromatis K."/>
            <person name="Ivanova N."/>
            <person name="Zeytun A."/>
            <person name="Brettin T."/>
            <person name="Detter J.C."/>
            <person name="Tapia R."/>
            <person name="Han C."/>
            <person name="Land M."/>
            <person name="Hauser L."/>
            <person name="Markowitz V."/>
            <person name="Cheng J.-F."/>
            <person name="Hugenholtz P."/>
            <person name="Woyke T."/>
            <person name="Wu D."/>
            <person name="Spring S."/>
            <person name="Schroeder M."/>
            <person name="Brambilla E."/>
            <person name="Klenk H.-P."/>
            <person name="Eisen J.A."/>
        </authorList>
    </citation>
    <scope>NUCLEOTIDE SEQUENCE [LARGE SCALE GENOMIC DNA]</scope>
    <source>
        <strain evidence="1 2">DSM 5069</strain>
    </source>
</reference>
<evidence type="ECO:0000313" key="2">
    <source>
        <dbReference type="Proteomes" id="UP000006804"/>
    </source>
</evidence>
<dbReference type="Proteomes" id="UP000006804">
    <property type="component" value="Chromosome"/>
</dbReference>
<evidence type="ECO:0000313" key="1">
    <source>
        <dbReference type="EMBL" id="AEH50465.1"/>
    </source>
</evidence>
<evidence type="ECO:0008006" key="3">
    <source>
        <dbReference type="Google" id="ProtNLM"/>
    </source>
</evidence>
<dbReference type="Pfam" id="PF11586">
    <property type="entry name" value="DUF3242"/>
    <property type="match status" value="1"/>
</dbReference>
<dbReference type="InterPro" id="IPR035951">
    <property type="entry name" value="TM1622-like_sf"/>
</dbReference>
<dbReference type="SUPFAM" id="SSF143477">
    <property type="entry name" value="TM1622-like"/>
    <property type="match status" value="1"/>
</dbReference>
<dbReference type="OrthoDB" id="47629at2"/>
<dbReference type="STRING" id="688269.Theth_0370"/>
<dbReference type="AlphaFoldDB" id="F7YVF9"/>
<dbReference type="KEGG" id="tta:Theth_0370"/>
<dbReference type="HOGENOM" id="CLU_1668574_0_0_0"/>
<dbReference type="PROSITE" id="PS51257">
    <property type="entry name" value="PROKAR_LIPOPROTEIN"/>
    <property type="match status" value="1"/>
</dbReference>
<protein>
    <recommendedName>
        <fullName evidence="3">Lipoprotein</fullName>
    </recommendedName>
</protein>
<sequence length="160" mass="18577" precursor="true">MKKLIIIVAVFASLLSGCMIRPVHVPPDAFSASSALRIVQNHYRLVLIEEIDGYEDVQMKGMVALYIKDNKQFLLYAFKFQGESPRKYWSKIVKNFGIWSSRTYLDFPTSGLYSTRKSGKEIVVWWKNRWLFIAEGREDTETFASQVMDVYSRIGGRFGW</sequence>
<keyword evidence="2" id="KW-1185">Reference proteome</keyword>
<dbReference type="InterPro" id="IPR021636">
    <property type="entry name" value="DUF3242"/>
</dbReference>
<accession>F7YVF9</accession>
<dbReference type="Gene3D" id="3.40.1000.20">
    <property type="entry name" value="TM1622-like"/>
    <property type="match status" value="1"/>
</dbReference>
<dbReference type="EMBL" id="CP002351">
    <property type="protein sequence ID" value="AEH50465.1"/>
    <property type="molecule type" value="Genomic_DNA"/>
</dbReference>
<dbReference type="PATRIC" id="fig|688269.3.peg.381"/>
<gene>
    <name evidence="1" type="ORF">Theth_0370</name>
</gene>
<organism evidence="1 2">
    <name type="scientific">Pseudothermotoga thermarum DSM 5069</name>
    <dbReference type="NCBI Taxonomy" id="688269"/>
    <lineage>
        <taxon>Bacteria</taxon>
        <taxon>Thermotogati</taxon>
        <taxon>Thermotogota</taxon>
        <taxon>Thermotogae</taxon>
        <taxon>Thermotogales</taxon>
        <taxon>Thermotogaceae</taxon>
        <taxon>Pseudothermotoga</taxon>
    </lineage>
</organism>
<proteinExistence type="predicted"/>